<comment type="caution">
    <text evidence="2">The sequence shown here is derived from an EMBL/GenBank/DDBJ whole genome shotgun (WGS) entry which is preliminary data.</text>
</comment>
<proteinExistence type="predicted"/>
<sequence>MLETFCAPASHTAHTRASAPPRARNTERAVHPRYSAAVAGLDPARGRPTVSPVFNVTVHADNTRSASSRPRWGGVLRGRVPRQGHRAGVLRAPEAGGRGRRGQGVRAGAGGAVVPAGRARRRAGGGSGPF</sequence>
<gene>
    <name evidence="2" type="ORF">C2845_PM16G11250</name>
</gene>
<dbReference type="AlphaFoldDB" id="A0A3L6PW91"/>
<feature type="region of interest" description="Disordered" evidence="1">
    <location>
        <begin position="61"/>
        <end position="130"/>
    </location>
</feature>
<feature type="region of interest" description="Disordered" evidence="1">
    <location>
        <begin position="1"/>
        <end position="30"/>
    </location>
</feature>
<evidence type="ECO:0000313" key="3">
    <source>
        <dbReference type="Proteomes" id="UP000275267"/>
    </source>
</evidence>
<evidence type="ECO:0000313" key="2">
    <source>
        <dbReference type="EMBL" id="RLM65584.1"/>
    </source>
</evidence>
<name>A0A3L6PW91_PANMI</name>
<organism evidence="2 3">
    <name type="scientific">Panicum miliaceum</name>
    <name type="common">Proso millet</name>
    <name type="synonym">Broomcorn millet</name>
    <dbReference type="NCBI Taxonomy" id="4540"/>
    <lineage>
        <taxon>Eukaryota</taxon>
        <taxon>Viridiplantae</taxon>
        <taxon>Streptophyta</taxon>
        <taxon>Embryophyta</taxon>
        <taxon>Tracheophyta</taxon>
        <taxon>Spermatophyta</taxon>
        <taxon>Magnoliopsida</taxon>
        <taxon>Liliopsida</taxon>
        <taxon>Poales</taxon>
        <taxon>Poaceae</taxon>
        <taxon>PACMAD clade</taxon>
        <taxon>Panicoideae</taxon>
        <taxon>Panicodae</taxon>
        <taxon>Paniceae</taxon>
        <taxon>Panicinae</taxon>
        <taxon>Panicum</taxon>
        <taxon>Panicum sect. Panicum</taxon>
    </lineage>
</organism>
<accession>A0A3L6PW91</accession>
<evidence type="ECO:0000256" key="1">
    <source>
        <dbReference type="SAM" id="MobiDB-lite"/>
    </source>
</evidence>
<dbReference type="EMBL" id="PQIB02000015">
    <property type="protein sequence ID" value="RLM65584.1"/>
    <property type="molecule type" value="Genomic_DNA"/>
</dbReference>
<protein>
    <submittedName>
        <fullName evidence="2">Uncharacterized protein</fullName>
    </submittedName>
</protein>
<reference evidence="3" key="1">
    <citation type="journal article" date="2019" name="Nat. Commun.">
        <title>The genome of broomcorn millet.</title>
        <authorList>
            <person name="Zou C."/>
            <person name="Miki D."/>
            <person name="Li D."/>
            <person name="Tang Q."/>
            <person name="Xiao L."/>
            <person name="Rajput S."/>
            <person name="Deng P."/>
            <person name="Jia W."/>
            <person name="Huang R."/>
            <person name="Zhang M."/>
            <person name="Sun Y."/>
            <person name="Hu J."/>
            <person name="Fu X."/>
            <person name="Schnable P.S."/>
            <person name="Li F."/>
            <person name="Zhang H."/>
            <person name="Feng B."/>
            <person name="Zhu X."/>
            <person name="Liu R."/>
            <person name="Schnable J.C."/>
            <person name="Zhu J.-K."/>
            <person name="Zhang H."/>
        </authorList>
    </citation>
    <scope>NUCLEOTIDE SEQUENCE [LARGE SCALE GENOMIC DNA]</scope>
</reference>
<dbReference type="Proteomes" id="UP000275267">
    <property type="component" value="Unassembled WGS sequence"/>
</dbReference>
<keyword evidence="3" id="KW-1185">Reference proteome</keyword>